<keyword evidence="6" id="KW-0449">Lipoprotein</keyword>
<proteinExistence type="inferred from homology"/>
<feature type="domain" description="EF-hand" evidence="7">
    <location>
        <begin position="705"/>
        <end position="740"/>
    </location>
</feature>
<dbReference type="PROSITE" id="PS50222">
    <property type="entry name" value="EF_HAND_2"/>
    <property type="match status" value="4"/>
</dbReference>
<dbReference type="SMART" id="SM00054">
    <property type="entry name" value="EFh"/>
    <property type="match status" value="4"/>
</dbReference>
<evidence type="ECO:0000256" key="5">
    <source>
        <dbReference type="ARBA" id="ARBA00022837"/>
    </source>
</evidence>
<dbReference type="PROSITE" id="PS00018">
    <property type="entry name" value="EF_HAND_1"/>
    <property type="match status" value="1"/>
</dbReference>
<dbReference type="Proteomes" id="UP000284702">
    <property type="component" value="Unassembled WGS sequence"/>
</dbReference>
<evidence type="ECO:0000259" key="7">
    <source>
        <dbReference type="PROSITE" id="PS50222"/>
    </source>
</evidence>
<dbReference type="VEuPathDB" id="FungiDB:H257_02417"/>
<reference evidence="8" key="1">
    <citation type="submission" date="2018-07" db="EMBL/GenBank/DDBJ databases">
        <title>Annotation of Aphanomyces astaci genome assembly.</title>
        <authorList>
            <person name="Studholme D.J."/>
        </authorList>
    </citation>
    <scope>NUCLEOTIDE SEQUENCE [LARGE SCALE GENOMIC DNA]</scope>
    <source>
        <strain evidence="8">Pc</strain>
    </source>
</reference>
<dbReference type="InterPro" id="IPR028846">
    <property type="entry name" value="Recoverin"/>
</dbReference>
<comment type="similarity">
    <text evidence="1">Belongs to the recoverin family.</text>
</comment>
<evidence type="ECO:0000313" key="9">
    <source>
        <dbReference type="Proteomes" id="UP000284702"/>
    </source>
</evidence>
<dbReference type="InterPro" id="IPR011992">
    <property type="entry name" value="EF-hand-dom_pair"/>
</dbReference>
<evidence type="ECO:0000256" key="1">
    <source>
        <dbReference type="ARBA" id="ARBA00006049"/>
    </source>
</evidence>
<keyword evidence="9" id="KW-1185">Reference proteome</keyword>
<evidence type="ECO:0000256" key="6">
    <source>
        <dbReference type="ARBA" id="ARBA00023288"/>
    </source>
</evidence>
<keyword evidence="5" id="KW-0106">Calcium</keyword>
<feature type="domain" description="EF-hand" evidence="7">
    <location>
        <begin position="741"/>
        <end position="776"/>
    </location>
</feature>
<dbReference type="PANTHER" id="PTHR23055:SF178">
    <property type="entry name" value="NEUROCALCIN HOMOLOG"/>
    <property type="match status" value="1"/>
</dbReference>
<keyword evidence="2" id="KW-0519">Myristate</keyword>
<accession>A0A3R7WEH0</accession>
<keyword evidence="4" id="KW-0677">Repeat</keyword>
<gene>
    <name evidence="8" type="ORF">B5M09_000700</name>
</gene>
<name>A0A3R7WEH0_APHAT</name>
<organism evidence="8 9">
    <name type="scientific">Aphanomyces astaci</name>
    <name type="common">Crayfish plague agent</name>
    <dbReference type="NCBI Taxonomy" id="112090"/>
    <lineage>
        <taxon>Eukaryota</taxon>
        <taxon>Sar</taxon>
        <taxon>Stramenopiles</taxon>
        <taxon>Oomycota</taxon>
        <taxon>Saprolegniomycetes</taxon>
        <taxon>Saprolegniales</taxon>
        <taxon>Verrucalvaceae</taxon>
        <taxon>Aphanomyces</taxon>
    </lineage>
</organism>
<sequence>MSTRPQIFLISHIRRRENGKVQGYWCVRDGGVDNRSPICEECSEICRGAVAGEGDSDHYDCMIKEDIKAGALLEEDEFVAWIRHCSGIQTETAFQSTRSMVDLLYHTFAPYSVDMLDLSVGLLVLLDGSVEDKLRLALELSLDDDAFPILTEGAVVRCFTNVLLGLTCLFASGALVNNKDDSNVHSIVEVLQFSAAQTVVELTDHDPTLTFDHVWDWYLLMGSEHAPYLKLLDMSYWRHQEAAASMIHSSMPRSTDPSQASSVLLFPLAHESQSLQIGPAHAMELEELLLASRFTVLQPQAMYDTFLQHTIDGRLDEATFDDALNELTCMACTNHLVDDDKFTASMRMLFRHFQTRTVDAFELAAGFALFCAGSKSDKLAAGFHFFDTDDTGTLTRDQLWRFLRSSLVIMVGLVPPTLSSSSSVLDEIDAAAVEIMQHVDDATYSFDEFGHWYNDGGFHTMSWLELLDLKKWSFVWPGFSHFADEQHQQPAVSASAYYTAKNIRATPYDDRQVDSDDASLTFASHNEDDNGTVSGTRSRQRYATSTCQLDSIPPVCFKNEVVLEFELPLQTTSNDTDAVDDVPAPLDSLCFDNGDLLRYMRLQHCTALHDVDFRAAFCMFESYFSKEGEEEGGGGRGGGRRHPSLDKSDFDLCVGQLLAGLRVPTSVTSTSPPPNHVQLRSNELARRDDDQHHMSHPDDDQTRQEALDMLEALFFAYNRTGTGEIDATEFVSGFVVLCAGSKSDKLSFCFDLFDEDGDGCLTRRDMWKFLRSFLTMLLALGNGADSCAETIGAVCDSACIGIVRSLFDDPPTTLTSGTGPATNDSNPVLKVSFETFAQWYSHHGFQLIPWIELLDTKKWPMVDPTIQLAVQTAPSSEPRRAALVVVHQAEHETVMSFASNESFESVMSASTSTAAVAPPPTTSLSSSSVVFEFKLTSYDDTTLRIRLRDVAVVYTIAEKLRLKSIGVDALYACFDRFAKGKSLTKSGFLHAIRGLAPKGALSSEDQEFLSYHLLRMFTLYESERATSDENDADADNENGGGGMAVDKLHLITGMSVFCHGSKSTKLGVLFSLVEDGGHVSRRALFELFRSILSVLFSFSLGDGSTISSTTSSSSTSNTSSVRANMFAADRAAGALVSKVFCDTQSQGSLSLDTFADWYTSHGGYAMCPWLELLDLSKWPSKRAMEAATREKPLAYAFDMHNEGGLLQYTEKDIATYLAVLEATQFPQLSVHVIHDAIFHASLDGAVVTRSSFYSCIRKLIPRTNVDVHGQQVASRTLARLFSAYDRKKVGKVNALELACGMSLLGRGSKSQKLSTAFELIVQLSQHTSSNWRTHTTTRSPSIPHAMLFLYLRSFLIGLMVLCDARYRRGIELMYIEADELVGDVTTKLLHEISTAAHKSRHRISFEQFGEWYNSGGYEMLSWVELLDVSKWEQQQSPPPLPEDGGGANDTDVTGLLVSVTGSPPSPQVVLEYKVASSVLVFTQTHVDALRECLAHVELHLYSPLQLITVLKTFVQKRQAPSTDLLSPTVKVELTRMQCQRSVLQLCPTHAHCTNRYVGSFVSHLVAVLARSSSDYVPLVHLLCGLLVFTDGNLLEILVHGTALLSYYTLPNASFSEQQGQSDQHVVSWAVLRQCVEIFLRALFACSQSLDPTAAEDDEGDAAAHRVHASAALGAEETVSFFQDVYADDAATVSCEAFHEWFEAEGVKSSPWLSLVVLENWPRSLHLDLTNRRTKTHHL</sequence>
<dbReference type="Gene3D" id="1.10.238.10">
    <property type="entry name" value="EF-hand"/>
    <property type="match status" value="4"/>
</dbReference>
<comment type="caution">
    <text evidence="8">The sequence shown here is derived from an EMBL/GenBank/DDBJ whole genome shotgun (WGS) entry which is preliminary data.</text>
</comment>
<evidence type="ECO:0000256" key="2">
    <source>
        <dbReference type="ARBA" id="ARBA00022707"/>
    </source>
</evidence>
<feature type="domain" description="EF-hand" evidence="7">
    <location>
        <begin position="1272"/>
        <end position="1307"/>
    </location>
</feature>
<protein>
    <recommendedName>
        <fullName evidence="7">EF-hand domain-containing protein</fullName>
    </recommendedName>
</protein>
<keyword evidence="3" id="KW-0479">Metal-binding</keyword>
<evidence type="ECO:0000256" key="4">
    <source>
        <dbReference type="ARBA" id="ARBA00022737"/>
    </source>
</evidence>
<dbReference type="InterPro" id="IPR018247">
    <property type="entry name" value="EF_Hand_1_Ca_BS"/>
</dbReference>
<feature type="domain" description="EF-hand" evidence="7">
    <location>
        <begin position="374"/>
        <end position="409"/>
    </location>
</feature>
<evidence type="ECO:0000256" key="3">
    <source>
        <dbReference type="ARBA" id="ARBA00022723"/>
    </source>
</evidence>
<dbReference type="SUPFAM" id="SSF47473">
    <property type="entry name" value="EF-hand"/>
    <property type="match status" value="3"/>
</dbReference>
<dbReference type="GO" id="GO:0005509">
    <property type="term" value="F:calcium ion binding"/>
    <property type="evidence" value="ECO:0007669"/>
    <property type="project" value="InterPro"/>
</dbReference>
<dbReference type="InterPro" id="IPR002048">
    <property type="entry name" value="EF_hand_dom"/>
</dbReference>
<dbReference type="PANTHER" id="PTHR23055">
    <property type="entry name" value="CALCIUM BINDING PROTEINS"/>
    <property type="match status" value="1"/>
</dbReference>
<evidence type="ECO:0000313" key="8">
    <source>
        <dbReference type="EMBL" id="RQM23300.1"/>
    </source>
</evidence>
<dbReference type="EMBL" id="MZMZ02002993">
    <property type="protein sequence ID" value="RQM23300.1"/>
    <property type="molecule type" value="Genomic_DNA"/>
</dbReference>